<evidence type="ECO:0000259" key="2">
    <source>
        <dbReference type="Pfam" id="PF05168"/>
    </source>
</evidence>
<dbReference type="RefSeq" id="WP_150878025.1">
    <property type="nucleotide sequence ID" value="NZ_VTWS01000004.1"/>
</dbReference>
<proteinExistence type="inferred from homology"/>
<reference evidence="3 4" key="1">
    <citation type="submission" date="2019-09" db="EMBL/GenBank/DDBJ databases">
        <title>Genome Sequence of Larkinella sp MA1.</title>
        <authorList>
            <person name="Srinivasan S."/>
        </authorList>
    </citation>
    <scope>NUCLEOTIDE SEQUENCE [LARGE SCALE GENOMIC DNA]</scope>
    <source>
        <strain evidence="3 4">MA1</strain>
    </source>
</reference>
<dbReference type="InterPro" id="IPR007842">
    <property type="entry name" value="HEPN_dom"/>
</dbReference>
<evidence type="ECO:0000313" key="4">
    <source>
        <dbReference type="Proteomes" id="UP000326344"/>
    </source>
</evidence>
<comment type="similarity">
    <text evidence="1">Belongs to the UPF0332 family.</text>
</comment>
<gene>
    <name evidence="3" type="ORF">F0P93_17105</name>
</gene>
<name>A0A5N1JCA6_9BACT</name>
<protein>
    <submittedName>
        <fullName evidence="3">HEPN domain-containing protein</fullName>
    </submittedName>
</protein>
<dbReference type="Proteomes" id="UP000326344">
    <property type="component" value="Unassembled WGS sequence"/>
</dbReference>
<comment type="caution">
    <text evidence="3">The sequence shown here is derived from an EMBL/GenBank/DDBJ whole genome shotgun (WGS) entry which is preliminary data.</text>
</comment>
<dbReference type="AlphaFoldDB" id="A0A5N1JCA6"/>
<sequence>MNNYKEEEIKYRLSRPTESLQDAQALIAIESWNGAANRLYYAAYYVVVALMVKHEIKITSHDGAKHMLGLHFVKTGRLDVRFSKIYGHLFNTRQSGDYGNFIYHSSEKILPLLDETEQFIAAVRQLVAE</sequence>
<accession>A0A5N1JCA6</accession>
<evidence type="ECO:0000256" key="1">
    <source>
        <dbReference type="ARBA" id="ARBA00038248"/>
    </source>
</evidence>
<dbReference type="PANTHER" id="PTHR36565:SF1">
    <property type="entry name" value="UPF0332 PROTEIN TM_1000"/>
    <property type="match status" value="1"/>
</dbReference>
<feature type="domain" description="HEPN" evidence="2">
    <location>
        <begin position="11"/>
        <end position="125"/>
    </location>
</feature>
<dbReference type="EMBL" id="VTWS01000004">
    <property type="protein sequence ID" value="KAA9352904.1"/>
    <property type="molecule type" value="Genomic_DNA"/>
</dbReference>
<dbReference type="InterPro" id="IPR052226">
    <property type="entry name" value="UPF0332_toxin"/>
</dbReference>
<evidence type="ECO:0000313" key="3">
    <source>
        <dbReference type="EMBL" id="KAA9352904.1"/>
    </source>
</evidence>
<dbReference type="Pfam" id="PF05168">
    <property type="entry name" value="HEPN"/>
    <property type="match status" value="1"/>
</dbReference>
<dbReference type="Gene3D" id="1.20.120.330">
    <property type="entry name" value="Nucleotidyltransferases domain 2"/>
    <property type="match status" value="1"/>
</dbReference>
<keyword evidence="4" id="KW-1185">Reference proteome</keyword>
<organism evidence="3 4">
    <name type="scientific">Larkinella humicola</name>
    <dbReference type="NCBI Taxonomy" id="2607654"/>
    <lineage>
        <taxon>Bacteria</taxon>
        <taxon>Pseudomonadati</taxon>
        <taxon>Bacteroidota</taxon>
        <taxon>Cytophagia</taxon>
        <taxon>Cytophagales</taxon>
        <taxon>Spirosomataceae</taxon>
        <taxon>Larkinella</taxon>
    </lineage>
</organism>
<dbReference type="PANTHER" id="PTHR36565">
    <property type="entry name" value="UPF0332 PROTEIN TM_1000"/>
    <property type="match status" value="1"/>
</dbReference>